<dbReference type="KEGG" id="anr:Ana3638_08395"/>
<dbReference type="EMBL" id="CP048000">
    <property type="protein sequence ID" value="QHQ60788.1"/>
    <property type="molecule type" value="Genomic_DNA"/>
</dbReference>
<dbReference type="PANTHER" id="PTHR35902:SF3">
    <property type="entry name" value="NPCBM-ASSOCIATED, NEW3 DOMAIN OF ALPHA-GALACTOSIDASE"/>
    <property type="match status" value="1"/>
</dbReference>
<evidence type="ECO:0008006" key="3">
    <source>
        <dbReference type="Google" id="ProtNLM"/>
    </source>
</evidence>
<dbReference type="Proteomes" id="UP000464314">
    <property type="component" value="Chromosome"/>
</dbReference>
<accession>A0A6P1TN69</accession>
<organism evidence="1 2">
    <name type="scientific">Anaerocolumna sedimenticola</name>
    <dbReference type="NCBI Taxonomy" id="2696063"/>
    <lineage>
        <taxon>Bacteria</taxon>
        <taxon>Bacillati</taxon>
        <taxon>Bacillota</taxon>
        <taxon>Clostridia</taxon>
        <taxon>Lachnospirales</taxon>
        <taxon>Lachnospiraceae</taxon>
        <taxon>Anaerocolumna</taxon>
    </lineage>
</organism>
<evidence type="ECO:0000313" key="2">
    <source>
        <dbReference type="Proteomes" id="UP000464314"/>
    </source>
</evidence>
<dbReference type="PANTHER" id="PTHR35902">
    <property type="entry name" value="S-LAYER DOMAIN-LIKE PROTEIN-RELATED"/>
    <property type="match status" value="1"/>
</dbReference>
<sequence length="443" mass="48088">MKRVRKICTAILTLALILSNIIGNVIIADAETYSNKATAIKFEGAVSDIEGIPGETVHVKLPVRAINGYIFDPLIRVDTNDMPFTVSNISYSAEGNTPENPPAGISDYEVTYIEFDVKVKESAKISRYKLKVSVEFTAVDHDDESVDPFTLELPTAYLVINKEKEPAQLTVDNIEFNDAIIGNDTKLSFLIKNEGEITAHDAYFSINGYDEAGIIPRYSKLKQSVDGDGNVPAGSACYVELPVSISSTATAGTKKLTVKMEYKNEEGETGENSVEIYLNIKNDSMAPKIEVVSTKYASELKAGDSFNLVATLRNTGEKKADEIEVSVGGLGTSSFLPGYTTKTIAVKDLKFNNKIDVKIPLIVSHDATAGLKEVPLTITYKDDAGVELTTTSTLYLEVVSADGVDADGKPNIVVSNVSQNPAQPNAGLVWMYHLILKIRVKLI</sequence>
<protein>
    <recommendedName>
        <fullName evidence="3">CARDB domain-containing protein</fullName>
    </recommendedName>
</protein>
<dbReference type="AlphaFoldDB" id="A0A6P1TN69"/>
<proteinExistence type="predicted"/>
<gene>
    <name evidence="1" type="ORF">Ana3638_08395</name>
</gene>
<dbReference type="RefSeq" id="WP_161837619.1">
    <property type="nucleotide sequence ID" value="NZ_CP048000.1"/>
</dbReference>
<reference evidence="1 2" key="1">
    <citation type="submission" date="2020-01" db="EMBL/GenBank/DDBJ databases">
        <title>Genome analysis of Anaerocolumna sp. CBA3638.</title>
        <authorList>
            <person name="Kim J."/>
            <person name="Roh S.W."/>
        </authorList>
    </citation>
    <scope>NUCLEOTIDE SEQUENCE [LARGE SCALE GENOMIC DNA]</scope>
    <source>
        <strain evidence="1 2">CBA3638</strain>
    </source>
</reference>
<keyword evidence="2" id="KW-1185">Reference proteome</keyword>
<evidence type="ECO:0000313" key="1">
    <source>
        <dbReference type="EMBL" id="QHQ60788.1"/>
    </source>
</evidence>
<name>A0A6P1TN69_9FIRM</name>